<dbReference type="PROSITE" id="PS51257">
    <property type="entry name" value="PROKAR_LIPOPROTEIN"/>
    <property type="match status" value="1"/>
</dbReference>
<accession>A0ABT7CK28</accession>
<gene>
    <name evidence="1" type="ORF">QNI19_13995</name>
</gene>
<dbReference type="EMBL" id="JASJOT010000008">
    <property type="protein sequence ID" value="MDJ1494050.1"/>
    <property type="molecule type" value="Genomic_DNA"/>
</dbReference>
<dbReference type="Proteomes" id="UP001228581">
    <property type="component" value="Unassembled WGS sequence"/>
</dbReference>
<evidence type="ECO:0000313" key="2">
    <source>
        <dbReference type="Proteomes" id="UP001228581"/>
    </source>
</evidence>
<evidence type="ECO:0008006" key="3">
    <source>
        <dbReference type="Google" id="ProtNLM"/>
    </source>
</evidence>
<reference evidence="1 2" key="1">
    <citation type="submission" date="2023-05" db="EMBL/GenBank/DDBJ databases">
        <authorList>
            <person name="Zhang X."/>
        </authorList>
    </citation>
    <scope>NUCLEOTIDE SEQUENCE [LARGE SCALE GENOMIC DNA]</scope>
    <source>
        <strain evidence="1 2">DM2B3-1</strain>
    </source>
</reference>
<dbReference type="RefSeq" id="WP_313996881.1">
    <property type="nucleotide sequence ID" value="NZ_JASJOT010000008.1"/>
</dbReference>
<organism evidence="1 2">
    <name type="scientific">Xanthocytophaga flava</name>
    <dbReference type="NCBI Taxonomy" id="3048013"/>
    <lineage>
        <taxon>Bacteria</taxon>
        <taxon>Pseudomonadati</taxon>
        <taxon>Bacteroidota</taxon>
        <taxon>Cytophagia</taxon>
        <taxon>Cytophagales</taxon>
        <taxon>Rhodocytophagaceae</taxon>
        <taxon>Xanthocytophaga</taxon>
    </lineage>
</organism>
<evidence type="ECO:0000313" key="1">
    <source>
        <dbReference type="EMBL" id="MDJ1494050.1"/>
    </source>
</evidence>
<keyword evidence="2" id="KW-1185">Reference proteome</keyword>
<protein>
    <recommendedName>
        <fullName evidence="3">Lipoprotein</fullName>
    </recommendedName>
</protein>
<name>A0ABT7CK28_9BACT</name>
<comment type="caution">
    <text evidence="1">The sequence shown here is derived from an EMBL/GenBank/DDBJ whole genome shotgun (WGS) entry which is preliminary data.</text>
</comment>
<proteinExistence type="predicted"/>
<sequence>MYILRAFSVLTILILFTGCANYMISAESLVSQLRENQKIERNLYFQRFALIDYPSNNLQKIKCEDKRGNKVWLYPDKNTEFIIQKKSDGKKVKAYFDTVIFQNDTLYGLRSRLIGGLRVISVNDIKKVTIYAEIPRVEKVNE</sequence>